<feature type="domain" description="LTD" evidence="3">
    <location>
        <begin position="484"/>
        <end position="596"/>
    </location>
</feature>
<dbReference type="Proteomes" id="UP000231472">
    <property type="component" value="Unassembled WGS sequence"/>
</dbReference>
<reference evidence="5" key="1">
    <citation type="submission" date="2017-09" db="EMBL/GenBank/DDBJ databases">
        <title>Depth-based differentiation of microbial function through sediment-hosted aquifers and enrichment of novel symbionts in the deep terrestrial subsurface.</title>
        <authorList>
            <person name="Probst A.J."/>
            <person name="Ladd B."/>
            <person name="Jarett J.K."/>
            <person name="Geller-Mcgrath D.E."/>
            <person name="Sieber C.M.K."/>
            <person name="Emerson J.B."/>
            <person name="Anantharaman K."/>
            <person name="Thomas B.C."/>
            <person name="Malmstrom R."/>
            <person name="Stieglmeier M."/>
            <person name="Klingl A."/>
            <person name="Woyke T."/>
            <person name="Ryan C.M."/>
            <person name="Banfield J.F."/>
        </authorList>
    </citation>
    <scope>NUCLEOTIDE SEQUENCE [LARGE SCALE GENOMIC DNA]</scope>
</reference>
<dbReference type="GO" id="GO:0006281">
    <property type="term" value="P:DNA repair"/>
    <property type="evidence" value="ECO:0007669"/>
    <property type="project" value="InterPro"/>
</dbReference>
<feature type="region of interest" description="Disordered" evidence="2">
    <location>
        <begin position="600"/>
        <end position="648"/>
    </location>
</feature>
<dbReference type="Pfam" id="PF12836">
    <property type="entry name" value="HHH_3"/>
    <property type="match status" value="1"/>
</dbReference>
<feature type="coiled-coil region" evidence="1">
    <location>
        <begin position="347"/>
        <end position="374"/>
    </location>
</feature>
<dbReference type="GO" id="GO:0003677">
    <property type="term" value="F:DNA binding"/>
    <property type="evidence" value="ECO:0007669"/>
    <property type="project" value="InterPro"/>
</dbReference>
<comment type="caution">
    <text evidence="4">The sequence shown here is derived from an EMBL/GenBank/DDBJ whole genome shotgun (WGS) entry which is preliminary data.</text>
</comment>
<dbReference type="Gene3D" id="2.60.40.1260">
    <property type="entry name" value="Lamin Tail domain"/>
    <property type="match status" value="2"/>
</dbReference>
<dbReference type="InterPro" id="IPR001322">
    <property type="entry name" value="Lamin_tail_dom"/>
</dbReference>
<evidence type="ECO:0000256" key="2">
    <source>
        <dbReference type="SAM" id="MobiDB-lite"/>
    </source>
</evidence>
<dbReference type="EMBL" id="PEYC01000026">
    <property type="protein sequence ID" value="PIS40135.1"/>
    <property type="molecule type" value="Genomic_DNA"/>
</dbReference>
<name>A0A2H0YNR3_9BACT</name>
<accession>A0A2H0YNR3</accession>
<dbReference type="SUPFAM" id="SSF47781">
    <property type="entry name" value="RuvA domain 2-like"/>
    <property type="match status" value="1"/>
</dbReference>
<evidence type="ECO:0000313" key="5">
    <source>
        <dbReference type="Proteomes" id="UP000231472"/>
    </source>
</evidence>
<dbReference type="SUPFAM" id="SSF74853">
    <property type="entry name" value="Lamin A/C globular tail domain"/>
    <property type="match status" value="2"/>
</dbReference>
<proteinExistence type="predicted"/>
<gene>
    <name evidence="4" type="ORF">COT32_01360</name>
</gene>
<dbReference type="InterPro" id="IPR036415">
    <property type="entry name" value="Lamin_tail_dom_sf"/>
</dbReference>
<evidence type="ECO:0000259" key="3">
    <source>
        <dbReference type="PROSITE" id="PS51841"/>
    </source>
</evidence>
<feature type="region of interest" description="Disordered" evidence="2">
    <location>
        <begin position="926"/>
        <end position="957"/>
    </location>
</feature>
<dbReference type="Pfam" id="PF00932">
    <property type="entry name" value="LTD"/>
    <property type="match status" value="2"/>
</dbReference>
<evidence type="ECO:0000313" key="4">
    <source>
        <dbReference type="EMBL" id="PIS40135.1"/>
    </source>
</evidence>
<feature type="compositionally biased region" description="Polar residues" evidence="2">
    <location>
        <begin position="926"/>
        <end position="938"/>
    </location>
</feature>
<feature type="domain" description="LTD" evidence="3">
    <location>
        <begin position="767"/>
        <end position="922"/>
    </location>
</feature>
<dbReference type="InterPro" id="IPR010994">
    <property type="entry name" value="RuvA_2-like"/>
</dbReference>
<dbReference type="AlphaFoldDB" id="A0A2H0YNR3"/>
<dbReference type="InterPro" id="IPR003583">
    <property type="entry name" value="Hlx-hairpin-Hlx_DNA-bd_motif"/>
</dbReference>
<dbReference type="PROSITE" id="PS51841">
    <property type="entry name" value="LTD"/>
    <property type="match status" value="2"/>
</dbReference>
<dbReference type="PANTHER" id="PTHR21180:SF32">
    <property type="entry name" value="ENDONUCLEASE_EXONUCLEASE_PHOSPHATASE FAMILY DOMAIN-CONTAINING PROTEIN 1"/>
    <property type="match status" value="1"/>
</dbReference>
<sequence>MNKNRKFLFIFLIILVVILVFFILSNIIFAEEVELKDEYSTKIWQVVKQGISDEITEITSSSDFKIEEQAALVIIKQAIKADIAHYLFIDVPKEVGKSVINAIIKLAYSILTGDPALVIGEIEKLSVEKAKEYAIDWLLQNEIRTSNGNLEISYSTYRGNWEKAIFPYNIVYHPLGPKQGEVGIEIYSSKVIKTPFPSRNFQWEGGIEELKPFIVRINGELEYVDDVYRWVKEPQIDVVFDEPVPEFKFEEPGLFDKLKSYLDKTKKAFESLKDLINIFSSKLNIFQATVGPSPNLVPPDLSAESPDEEQEEVINPEIIEEIGKKIEEVGEKVEEKIETGSLQEFDLKQAQEILDDIAEKIDILSQKVAELVGESEGIGGPIEPVEELEEEGTEEELVGEEELEDEKTAICFVEINTASKEELQKITGVGPVKAQLIIEARPFSSINDLVRVSGIGEITLQKIIEQGCAYVEHYTGGGGGGGGGGGAPTTYPKILISEIQISPLTERFVELYNPNNQTIDLTSWYIQRKTQTSSSWDSFISSTKFEGKTIPANGYFLISKQIENSNIVLDLTLSDNNSLVLKNPNREIVDKVGWGEAQDYETAPTLNPEAGQSIGRKWINGGYQDNDNNQDDFETQEPTPKTENSKPLLPQPILEVSLQNLEFSIIESATPSGTEAFNISNAGDGSFEWQGIIDYATPSDASWLKIEPSSGQVSDETSEVLVSLTQEAAGLANGNYEAEIIITAQGAEGSPQSVEVELKIEQAGEEELPTLEVIINEIAWMGTGANSVDEWIELYNNTDQDINLFGWRLKSSDGGPNIIFGEIPETSIITTTTISTNGFYLLERTDDNTISDIPADWQGSFGNGLGNNPDCEILSLYDQNDNLIDRTVCLDDGNWPAGKNEKIGDDWIRISMERIDSTISGSIPENWADNDSTISQQGLDAKGNLISGTPRAKNSSK</sequence>
<evidence type="ECO:0000256" key="1">
    <source>
        <dbReference type="SAM" id="Coils"/>
    </source>
</evidence>
<protein>
    <recommendedName>
        <fullName evidence="3">LTD domain-containing protein</fullName>
    </recommendedName>
</protein>
<dbReference type="PANTHER" id="PTHR21180">
    <property type="entry name" value="ENDONUCLEASE/EXONUCLEASE/PHOSPHATASE FAMILY DOMAIN-CONTAINING PROTEIN 1"/>
    <property type="match status" value="1"/>
</dbReference>
<keyword evidence="1" id="KW-0175">Coiled coil</keyword>
<dbReference type="SMART" id="SM00278">
    <property type="entry name" value="HhH1"/>
    <property type="match status" value="2"/>
</dbReference>
<dbReference type="InterPro" id="IPR051675">
    <property type="entry name" value="Endo/Exo/Phosphatase_dom_1"/>
</dbReference>
<organism evidence="4 5">
    <name type="scientific">Candidatus Nealsonbacteria bacterium CG08_land_8_20_14_0_20_36_22</name>
    <dbReference type="NCBI Taxonomy" id="1974704"/>
    <lineage>
        <taxon>Bacteria</taxon>
        <taxon>Candidatus Nealsoniibacteriota</taxon>
    </lineage>
</organism>
<dbReference type="Gene3D" id="1.10.150.320">
    <property type="entry name" value="Photosystem II 12 kDa extrinsic protein"/>
    <property type="match status" value="1"/>
</dbReference>